<feature type="compositionally biased region" description="Basic and acidic residues" evidence="1">
    <location>
        <begin position="522"/>
        <end position="534"/>
    </location>
</feature>
<dbReference type="PANTHER" id="PTHR43881:SF1">
    <property type="entry name" value="GAMMA-GLUTAMYLTRANSPEPTIDASE (AFU_ORTHOLOGUE AFUA_4G13580)"/>
    <property type="match status" value="1"/>
</dbReference>
<comment type="caution">
    <text evidence="2">The sequence shown here is derived from an EMBL/GenBank/DDBJ whole genome shotgun (WGS) entry which is preliminary data.</text>
</comment>
<accession>A0A1Q4VC81</accession>
<dbReference type="Proteomes" id="UP000186455">
    <property type="component" value="Unassembled WGS sequence"/>
</dbReference>
<dbReference type="InterPro" id="IPR043137">
    <property type="entry name" value="GGT_ssub_C"/>
</dbReference>
<dbReference type="InterPro" id="IPR029055">
    <property type="entry name" value="Ntn_hydrolases_N"/>
</dbReference>
<dbReference type="EMBL" id="LFBV01000001">
    <property type="protein sequence ID" value="OKH95359.1"/>
    <property type="molecule type" value="Genomic_DNA"/>
</dbReference>
<dbReference type="AlphaFoldDB" id="A0A1Q4VC81"/>
<evidence type="ECO:0000313" key="3">
    <source>
        <dbReference type="Proteomes" id="UP000186455"/>
    </source>
</evidence>
<dbReference type="STRING" id="1048205.AB852_00255"/>
<dbReference type="Gene3D" id="1.10.246.130">
    <property type="match status" value="1"/>
</dbReference>
<sequence length="543" mass="55319">MNAVPPAQPASAAAPFALAAPHALATGAGDAVRAAGGNAVDAALAAAIALTVVYPHQCAVGGDLIALVALPDGRTLTVNGSGAAAAGADPGAFSGPLMPVTGARTVTVPGVVAGWATLHELAGRLPWERLFDAAVTYARDGVPTAPGVATALRQEAPLLLGDPGMREVFFPDGVPLATGAVLRQPALARSLALLAERGPKALYDGELSAGLVELLRSLGSPLTRDDLARHTTEVTEPLATVFRGEEYLTAPPNSQGLHLLQALALVERMPRDAELLGSEASLLARIFDAVTQDRDSHLADPRQVDVPVAELLGAAHLDTVAERVLGGERALGGERTASVPGAARRAQAARPSGDTVAVVAADAEGYAVSLIQSLFHSFGSGILDPGSGIVLHNRGSFFDLAPGAPNRLAGGRRPAHTLMPVLTRRDGVISGAHGTMGGKAQPQIHTHLALRLTAGDDPVRALGRPRWVIGGLGVDEPAGVASVEGSVPAEALSALVGAGYRAEVLAELDEQVGHGQVVRRREDGGFDAGTDPRSDGAVAVRLA</sequence>
<feature type="region of interest" description="Disordered" evidence="1">
    <location>
        <begin position="522"/>
        <end position="543"/>
    </location>
</feature>
<name>A0A1Q4VC81_9ACTN</name>
<reference evidence="2 3" key="1">
    <citation type="submission" date="2015-06" db="EMBL/GenBank/DDBJ databases">
        <title>Cloning and characterization of the uncialamcin biosynthetic gene cluster.</title>
        <authorList>
            <person name="Yan X."/>
            <person name="Huang T."/>
            <person name="Ge H."/>
            <person name="Shen B."/>
        </authorList>
    </citation>
    <scope>NUCLEOTIDE SEQUENCE [LARGE SCALE GENOMIC DNA]</scope>
    <source>
        <strain evidence="2 3">DCA2648</strain>
    </source>
</reference>
<gene>
    <name evidence="2" type="ORF">AB852_00255</name>
</gene>
<dbReference type="SUPFAM" id="SSF56235">
    <property type="entry name" value="N-terminal nucleophile aminohydrolases (Ntn hydrolases)"/>
    <property type="match status" value="1"/>
</dbReference>
<proteinExistence type="predicted"/>
<dbReference type="InterPro" id="IPR052896">
    <property type="entry name" value="GGT-like_enzyme"/>
</dbReference>
<dbReference type="InterPro" id="IPR043138">
    <property type="entry name" value="GGT_lsub"/>
</dbReference>
<dbReference type="RefSeq" id="WP_073782373.1">
    <property type="nucleotide sequence ID" value="NZ_LFBV01000001.1"/>
</dbReference>
<evidence type="ECO:0000313" key="2">
    <source>
        <dbReference type="EMBL" id="OKH95359.1"/>
    </source>
</evidence>
<dbReference type="PANTHER" id="PTHR43881">
    <property type="entry name" value="GAMMA-GLUTAMYLTRANSPEPTIDASE (AFU_ORTHOLOGUE AFUA_4G13580)"/>
    <property type="match status" value="1"/>
</dbReference>
<protein>
    <recommendedName>
        <fullName evidence="4">Gamma-glutamyltranspeptidase</fullName>
    </recommendedName>
</protein>
<evidence type="ECO:0008006" key="4">
    <source>
        <dbReference type="Google" id="ProtNLM"/>
    </source>
</evidence>
<organism evidence="2 3">
    <name type="scientific">Streptomyces uncialis</name>
    <dbReference type="NCBI Taxonomy" id="1048205"/>
    <lineage>
        <taxon>Bacteria</taxon>
        <taxon>Bacillati</taxon>
        <taxon>Actinomycetota</taxon>
        <taxon>Actinomycetes</taxon>
        <taxon>Kitasatosporales</taxon>
        <taxon>Streptomycetaceae</taxon>
        <taxon>Streptomyces</taxon>
    </lineage>
</organism>
<dbReference type="PRINTS" id="PR01210">
    <property type="entry name" value="GGTRANSPTASE"/>
</dbReference>
<dbReference type="Pfam" id="PF01019">
    <property type="entry name" value="G_glu_transpept"/>
    <property type="match status" value="1"/>
</dbReference>
<keyword evidence="3" id="KW-1185">Reference proteome</keyword>
<evidence type="ECO:0000256" key="1">
    <source>
        <dbReference type="SAM" id="MobiDB-lite"/>
    </source>
</evidence>
<dbReference type="Gene3D" id="3.60.20.40">
    <property type="match status" value="1"/>
</dbReference>